<dbReference type="RefSeq" id="WP_349640674.1">
    <property type="nucleotide sequence ID" value="NZ_CP090958.1"/>
</dbReference>
<evidence type="ECO:0000313" key="4">
    <source>
        <dbReference type="Proteomes" id="UP001209083"/>
    </source>
</evidence>
<sequence length="307" mass="32672">MNSTAQSQPGRLHWGAILLAALVLCSVVLTACTGPLDVGPDVAEDAAPQSSSMPSRHTVPVYYIGAEANDELLYREFRSASSSADPIADAVSAMTRLRPRDSTYKNFWTPASSVTTSLQNQSITVDISSDAFDTKLKLTDRQAQQSIQQLIYTATAAASQFQLADGITSVAVLVDGMPSYRAWDSIELGRPEGRSTAARSPIWLIDPAEGGRFSSPKVTIAGSACSDNGRIGWEVRSGNGDVIEAGTLPVSTDVNNPASFEFTVDLKPGAYTVAVYGVPKGEDLSSSASRREYIDRKSLTVTGDALR</sequence>
<organism evidence="3 4">
    <name type="scientific">Saxibacter everestensis</name>
    <dbReference type="NCBI Taxonomy" id="2909229"/>
    <lineage>
        <taxon>Bacteria</taxon>
        <taxon>Bacillati</taxon>
        <taxon>Actinomycetota</taxon>
        <taxon>Actinomycetes</taxon>
        <taxon>Micrococcales</taxon>
        <taxon>Brevibacteriaceae</taxon>
        <taxon>Saxibacter</taxon>
    </lineage>
</organism>
<feature type="domain" description="GerMN" evidence="1">
    <location>
        <begin position="60"/>
        <end position="178"/>
    </location>
</feature>
<proteinExistence type="predicted"/>
<dbReference type="EMBL" id="CP090958">
    <property type="protein sequence ID" value="WGW13851.1"/>
    <property type="molecule type" value="Genomic_DNA"/>
</dbReference>
<reference evidence="3 4" key="1">
    <citation type="submission" date="2023-05" db="EMBL/GenBank/DDBJ databases">
        <title>Lithophilousrod everest ZFBP1038 complete genpme.</title>
        <authorList>
            <person name="Tian M."/>
        </authorList>
    </citation>
    <scope>NUCLEOTIDE SEQUENCE [LARGE SCALE GENOMIC DNA]</scope>
    <source>
        <strain evidence="3 4">ZFBP1038</strain>
    </source>
</reference>
<protein>
    <submittedName>
        <fullName evidence="3">Gmad2 immunoglobulin-like domain-containing protein</fullName>
    </submittedName>
</protein>
<accession>A0ABY8QYI6</accession>
<dbReference type="InterPro" id="IPR019606">
    <property type="entry name" value="GerMN"/>
</dbReference>
<evidence type="ECO:0000259" key="1">
    <source>
        <dbReference type="Pfam" id="PF10646"/>
    </source>
</evidence>
<evidence type="ECO:0000259" key="2">
    <source>
        <dbReference type="Pfam" id="PF10648"/>
    </source>
</evidence>
<dbReference type="InterPro" id="IPR018911">
    <property type="entry name" value="Gmad2_Ig-like_dom"/>
</dbReference>
<dbReference type="Pfam" id="PF10648">
    <property type="entry name" value="Gmad2"/>
    <property type="match status" value="1"/>
</dbReference>
<dbReference type="Pfam" id="PF10646">
    <property type="entry name" value="Germane"/>
    <property type="match status" value="1"/>
</dbReference>
<name>A0ABY8QYI6_9MICO</name>
<feature type="domain" description="Bacterial spore germination immunoglobulin-like" evidence="2">
    <location>
        <begin position="202"/>
        <end position="276"/>
    </location>
</feature>
<keyword evidence="4" id="KW-1185">Reference proteome</keyword>
<gene>
    <name evidence="3" type="ORF">LWF01_08970</name>
</gene>
<evidence type="ECO:0000313" key="3">
    <source>
        <dbReference type="EMBL" id="WGW13851.1"/>
    </source>
</evidence>
<dbReference type="Proteomes" id="UP001209083">
    <property type="component" value="Chromosome"/>
</dbReference>